<organism evidence="1 2">
    <name type="scientific">Mucilaginibacter ximonensis</name>
    <dbReference type="NCBI Taxonomy" id="538021"/>
    <lineage>
        <taxon>Bacteria</taxon>
        <taxon>Pseudomonadati</taxon>
        <taxon>Bacteroidota</taxon>
        <taxon>Sphingobacteriia</taxon>
        <taxon>Sphingobacteriales</taxon>
        <taxon>Sphingobacteriaceae</taxon>
        <taxon>Mucilaginibacter</taxon>
    </lineage>
</organism>
<dbReference type="EMBL" id="JBHUPD010000001">
    <property type="protein sequence ID" value="MFD2871761.1"/>
    <property type="molecule type" value="Genomic_DNA"/>
</dbReference>
<dbReference type="Proteomes" id="UP001597557">
    <property type="component" value="Unassembled WGS sequence"/>
</dbReference>
<evidence type="ECO:0000313" key="1">
    <source>
        <dbReference type="EMBL" id="MFD2871761.1"/>
    </source>
</evidence>
<sequence>MLSGKTDAELMPEADYLGQDNPGALTSVMPILAIVSKLIPLLAKTSNKKNNEI</sequence>
<dbReference type="RefSeq" id="WP_377182756.1">
    <property type="nucleotide sequence ID" value="NZ_JBHUPD010000001.1"/>
</dbReference>
<comment type="caution">
    <text evidence="1">The sequence shown here is derived from an EMBL/GenBank/DDBJ whole genome shotgun (WGS) entry which is preliminary data.</text>
</comment>
<keyword evidence="2" id="KW-1185">Reference proteome</keyword>
<gene>
    <name evidence="1" type="ORF">ACFS5N_04740</name>
</gene>
<name>A0ABW5Y8Z1_9SPHI</name>
<protein>
    <submittedName>
        <fullName evidence="1">Uncharacterized protein</fullName>
    </submittedName>
</protein>
<proteinExistence type="predicted"/>
<accession>A0ABW5Y8Z1</accession>
<evidence type="ECO:0000313" key="2">
    <source>
        <dbReference type="Proteomes" id="UP001597557"/>
    </source>
</evidence>
<reference evidence="2" key="1">
    <citation type="journal article" date="2019" name="Int. J. Syst. Evol. Microbiol.">
        <title>The Global Catalogue of Microorganisms (GCM) 10K type strain sequencing project: providing services to taxonomists for standard genome sequencing and annotation.</title>
        <authorList>
            <consortium name="The Broad Institute Genomics Platform"/>
            <consortium name="The Broad Institute Genome Sequencing Center for Infectious Disease"/>
            <person name="Wu L."/>
            <person name="Ma J."/>
        </authorList>
    </citation>
    <scope>NUCLEOTIDE SEQUENCE [LARGE SCALE GENOMIC DNA]</scope>
    <source>
        <strain evidence="2">KCTC 22437</strain>
    </source>
</reference>